<reference evidence="2 3" key="1">
    <citation type="submission" date="2024-10" db="EMBL/GenBank/DDBJ databases">
        <title>The Natural Products Discovery Center: Release of the First 8490 Sequenced Strains for Exploring Actinobacteria Biosynthetic Diversity.</title>
        <authorList>
            <person name="Kalkreuter E."/>
            <person name="Kautsar S.A."/>
            <person name="Yang D."/>
            <person name="Bader C.D."/>
            <person name="Teijaro C.N."/>
            <person name="Fluegel L."/>
            <person name="Davis C.M."/>
            <person name="Simpson J.R."/>
            <person name="Lauterbach L."/>
            <person name="Steele A.D."/>
            <person name="Gui C."/>
            <person name="Meng S."/>
            <person name="Li G."/>
            <person name="Viehrig K."/>
            <person name="Ye F."/>
            <person name="Su P."/>
            <person name="Kiefer A.F."/>
            <person name="Nichols A."/>
            <person name="Cepeda A.J."/>
            <person name="Yan W."/>
            <person name="Fan B."/>
            <person name="Jiang Y."/>
            <person name="Adhikari A."/>
            <person name="Zheng C.-J."/>
            <person name="Schuster L."/>
            <person name="Cowan T.M."/>
            <person name="Smanski M.J."/>
            <person name="Chevrette M.G."/>
            <person name="De Carvalho L.P.S."/>
            <person name="Shen B."/>
        </authorList>
    </citation>
    <scope>NUCLEOTIDE SEQUENCE [LARGE SCALE GENOMIC DNA]</scope>
    <source>
        <strain evidence="2 3">NPDC050545</strain>
    </source>
</reference>
<evidence type="ECO:0000313" key="3">
    <source>
        <dbReference type="Proteomes" id="UP001612741"/>
    </source>
</evidence>
<keyword evidence="3" id="KW-1185">Reference proteome</keyword>
<organism evidence="2 3">
    <name type="scientific">Nonomuraea typhae</name>
    <dbReference type="NCBI Taxonomy" id="2603600"/>
    <lineage>
        <taxon>Bacteria</taxon>
        <taxon>Bacillati</taxon>
        <taxon>Actinomycetota</taxon>
        <taxon>Actinomycetes</taxon>
        <taxon>Streptosporangiales</taxon>
        <taxon>Streptosporangiaceae</taxon>
        <taxon>Nonomuraea</taxon>
    </lineage>
</organism>
<comment type="caution">
    <text evidence="2">The sequence shown here is derived from an EMBL/GenBank/DDBJ whole genome shotgun (WGS) entry which is preliminary data.</text>
</comment>
<gene>
    <name evidence="2" type="ORF">ACIBG2_11360</name>
</gene>
<dbReference type="RefSeq" id="WP_397081239.1">
    <property type="nucleotide sequence ID" value="NZ_JBITGY010000003.1"/>
</dbReference>
<name>A0ABW7YPY7_9ACTN</name>
<proteinExistence type="predicted"/>
<dbReference type="Proteomes" id="UP001612741">
    <property type="component" value="Unassembled WGS sequence"/>
</dbReference>
<dbReference type="EMBL" id="JBITGY010000003">
    <property type="protein sequence ID" value="MFI6497978.1"/>
    <property type="molecule type" value="Genomic_DNA"/>
</dbReference>
<accession>A0ABW7YPY7</accession>
<evidence type="ECO:0000256" key="1">
    <source>
        <dbReference type="SAM" id="MobiDB-lite"/>
    </source>
</evidence>
<feature type="compositionally biased region" description="Basic and acidic residues" evidence="1">
    <location>
        <begin position="600"/>
        <end position="611"/>
    </location>
</feature>
<sequence>MGEFVGIDPRGADQLIRQMESGKNTLGRNRHGLEAAISEAGVSWTGAQGTSAMHRSWAFFDDAQRDLKWRIDTLKQAIPDSGAGLLSLVFTFDSESEAARQGKADAERIAAALKKLGLDESAENWNKITAAAEAMKGKVNDPAYSAALLAALGPDRFRALFKQWMGTEGSFLEKGPSPAIVHQQRQFVGPLADAYANAERAGRLGEEWRGTFSEETDPGVLSAMIALSKPSSRLLNQVALRVLGRPQGADDSTFGQNWSLNILIEAYDADPKALQSLLANNKDAAGWLLHPGRFRRTGIPGFEERLGRVLDQALRPGAGMDVERDQAWFNIIRAMGAENSPWLGGGWGTFKDSPISETLARNVVPYLDQLAKGQVMRDSPELKSIFPRSPWDALDPDDTSRFVGALTQDPDALRVLMKASQDYMSGLDIGRFRPFGDEAIQEQFTYRASLGGGIANLMLGGTAYAEWTDDEYAEWLAELAMLPVTWAANKYWSIQDPNAATVRDVGLDVTKNGLKKVITDYFDQKTAATAEDVGDDLVRRLAEWVNTSLEAHGQKPLTEAQQNEVRMAFRGRLYDALVKAHVLEGARCGPFRRSGGTAAPRDRRAPGELRFHCRSTP</sequence>
<feature type="region of interest" description="Disordered" evidence="1">
    <location>
        <begin position="592"/>
        <end position="617"/>
    </location>
</feature>
<evidence type="ECO:0000313" key="2">
    <source>
        <dbReference type="EMBL" id="MFI6497978.1"/>
    </source>
</evidence>
<protein>
    <submittedName>
        <fullName evidence="2">Uncharacterized protein</fullName>
    </submittedName>
</protein>